<name>A0AAU9U5Y7_EUPED</name>
<keyword evidence="2" id="KW-1185">Reference proteome</keyword>
<reference evidence="1" key="1">
    <citation type="submission" date="2022-03" db="EMBL/GenBank/DDBJ databases">
        <authorList>
            <person name="Tunstrom K."/>
        </authorList>
    </citation>
    <scope>NUCLEOTIDE SEQUENCE</scope>
</reference>
<evidence type="ECO:0000313" key="2">
    <source>
        <dbReference type="Proteomes" id="UP001153954"/>
    </source>
</evidence>
<dbReference type="Proteomes" id="UP001153954">
    <property type="component" value="Unassembled WGS sequence"/>
</dbReference>
<sequence length="369" mass="42857">MSKSCKCLPKTCERYNRHLRSFANADKNKKVLTSNNICCKSEKSNSTGVIRKKRESNVTTPKKTTKSDLSFNHLNHNIDCCKTCGDTPSRPANKIISNSKLGRNQIGDYNVPLNKTNQQITRKYSNNHKNQIQQFYRNDNFQQSSHSVNTTDNMKKLSLNTILEQSEKVSNTDKSIFEIYPDSDEEITFMDPDDSDNLMKIKEFRNKNYFECHSAKSRVKDNIATIKNHKCVYRFYLNERLFPVPINTDYKDNIRCIECYLPLQNTHNTNINGTIQAKVKINNEIQDMLLILPVNNSLIVNEKRKKVHSKEDESIYFGIIKLDLNGNSIFNRSLPEDSLALRYQKGYKEFSKIDKYEYESLVNNDIVII</sequence>
<gene>
    <name evidence="1" type="ORF">EEDITHA_LOCUS9039</name>
</gene>
<organism evidence="1 2">
    <name type="scientific">Euphydryas editha</name>
    <name type="common">Edith's checkerspot</name>
    <dbReference type="NCBI Taxonomy" id="104508"/>
    <lineage>
        <taxon>Eukaryota</taxon>
        <taxon>Metazoa</taxon>
        <taxon>Ecdysozoa</taxon>
        <taxon>Arthropoda</taxon>
        <taxon>Hexapoda</taxon>
        <taxon>Insecta</taxon>
        <taxon>Pterygota</taxon>
        <taxon>Neoptera</taxon>
        <taxon>Endopterygota</taxon>
        <taxon>Lepidoptera</taxon>
        <taxon>Glossata</taxon>
        <taxon>Ditrysia</taxon>
        <taxon>Papilionoidea</taxon>
        <taxon>Nymphalidae</taxon>
        <taxon>Nymphalinae</taxon>
        <taxon>Euphydryas</taxon>
    </lineage>
</organism>
<proteinExistence type="predicted"/>
<accession>A0AAU9U5Y7</accession>
<evidence type="ECO:0000313" key="1">
    <source>
        <dbReference type="EMBL" id="CAH2093366.1"/>
    </source>
</evidence>
<comment type="caution">
    <text evidence="1">The sequence shown here is derived from an EMBL/GenBank/DDBJ whole genome shotgun (WGS) entry which is preliminary data.</text>
</comment>
<dbReference type="EMBL" id="CAKOGL010000013">
    <property type="protein sequence ID" value="CAH2093366.1"/>
    <property type="molecule type" value="Genomic_DNA"/>
</dbReference>
<protein>
    <submittedName>
        <fullName evidence="1">Uncharacterized protein</fullName>
    </submittedName>
</protein>
<dbReference type="AlphaFoldDB" id="A0AAU9U5Y7"/>